<dbReference type="NCBIfam" id="TIGR01146">
    <property type="entry name" value="ATPsyn_F1gamma"/>
    <property type="match status" value="1"/>
</dbReference>
<evidence type="ECO:0000256" key="9">
    <source>
        <dbReference type="ARBA" id="ARBA00023310"/>
    </source>
</evidence>
<dbReference type="EMBL" id="MHCT01000014">
    <property type="protein sequence ID" value="OGY26170.1"/>
    <property type="molecule type" value="Genomic_DNA"/>
</dbReference>
<dbReference type="PANTHER" id="PTHR11693">
    <property type="entry name" value="ATP SYNTHASE GAMMA CHAIN"/>
    <property type="match status" value="1"/>
</dbReference>
<evidence type="ECO:0000256" key="10">
    <source>
        <dbReference type="HAMAP-Rule" id="MF_00815"/>
    </source>
</evidence>
<accession>A0A1G1WFD4</accession>
<dbReference type="PANTHER" id="PTHR11693:SF22">
    <property type="entry name" value="ATP SYNTHASE SUBUNIT GAMMA, MITOCHONDRIAL"/>
    <property type="match status" value="1"/>
</dbReference>
<keyword evidence="8 10" id="KW-0139">CF(1)</keyword>
<dbReference type="Gene3D" id="3.40.1380.10">
    <property type="match status" value="1"/>
</dbReference>
<comment type="caution">
    <text evidence="11">The sequence shown here is derived from an EMBL/GenBank/DDBJ whole genome shotgun (WGS) entry which is preliminary data.</text>
</comment>
<dbReference type="Pfam" id="PF00231">
    <property type="entry name" value="ATP-synt"/>
    <property type="match status" value="1"/>
</dbReference>
<evidence type="ECO:0000256" key="1">
    <source>
        <dbReference type="ARBA" id="ARBA00003456"/>
    </source>
</evidence>
<protein>
    <recommendedName>
        <fullName evidence="10">ATP synthase gamma chain</fullName>
    </recommendedName>
    <alternativeName>
        <fullName evidence="10">ATP synthase F1 sector gamma subunit</fullName>
    </alternativeName>
    <alternativeName>
        <fullName evidence="10">F-ATPase gamma subunit</fullName>
    </alternativeName>
</protein>
<keyword evidence="7 10" id="KW-0472">Membrane</keyword>
<dbReference type="Gene3D" id="1.10.287.80">
    <property type="entry name" value="ATP synthase, gamma subunit, helix hairpin domain"/>
    <property type="match status" value="1"/>
</dbReference>
<evidence type="ECO:0000256" key="6">
    <source>
        <dbReference type="ARBA" id="ARBA00023065"/>
    </source>
</evidence>
<name>A0A1G1WFD4_9BACT</name>
<evidence type="ECO:0000256" key="7">
    <source>
        <dbReference type="ARBA" id="ARBA00023136"/>
    </source>
</evidence>
<organism evidence="11 12">
    <name type="scientific">Candidatus Woykebacteria bacterium RBG_16_44_10</name>
    <dbReference type="NCBI Taxonomy" id="1802597"/>
    <lineage>
        <taxon>Bacteria</taxon>
        <taxon>Candidatus Woykeibacteriota</taxon>
    </lineage>
</organism>
<keyword evidence="6 10" id="KW-0406">Ion transport</keyword>
<dbReference type="GO" id="GO:0042777">
    <property type="term" value="P:proton motive force-driven plasma membrane ATP synthesis"/>
    <property type="evidence" value="ECO:0007669"/>
    <property type="project" value="UniProtKB-UniRule"/>
</dbReference>
<dbReference type="SUPFAM" id="SSF52943">
    <property type="entry name" value="ATP synthase (F1-ATPase), gamma subunit"/>
    <property type="match status" value="1"/>
</dbReference>
<dbReference type="PRINTS" id="PR00126">
    <property type="entry name" value="ATPASEGAMMA"/>
</dbReference>
<evidence type="ECO:0000256" key="3">
    <source>
        <dbReference type="ARBA" id="ARBA00007681"/>
    </source>
</evidence>
<dbReference type="InterPro" id="IPR000131">
    <property type="entry name" value="ATP_synth_F1_gsu"/>
</dbReference>
<reference evidence="11 12" key="1">
    <citation type="journal article" date="2016" name="Nat. Commun.">
        <title>Thousands of microbial genomes shed light on interconnected biogeochemical processes in an aquifer system.</title>
        <authorList>
            <person name="Anantharaman K."/>
            <person name="Brown C.T."/>
            <person name="Hug L.A."/>
            <person name="Sharon I."/>
            <person name="Castelle C.J."/>
            <person name="Probst A.J."/>
            <person name="Thomas B.C."/>
            <person name="Singh A."/>
            <person name="Wilkins M.J."/>
            <person name="Karaoz U."/>
            <person name="Brodie E.L."/>
            <person name="Williams K.H."/>
            <person name="Hubbard S.S."/>
            <person name="Banfield J.F."/>
        </authorList>
    </citation>
    <scope>NUCLEOTIDE SEQUENCE [LARGE SCALE GENOMIC DNA]</scope>
</reference>
<dbReference type="HAMAP" id="MF_00815">
    <property type="entry name" value="ATP_synth_gamma_bact"/>
    <property type="match status" value="1"/>
</dbReference>
<dbReference type="Proteomes" id="UP000177588">
    <property type="component" value="Unassembled WGS sequence"/>
</dbReference>
<dbReference type="CDD" id="cd12151">
    <property type="entry name" value="F1-ATPase_gamma"/>
    <property type="match status" value="1"/>
</dbReference>
<comment type="subunit">
    <text evidence="10">F-type ATPases have 2 components, CF(1) - the catalytic core - and CF(0) - the membrane proton channel. CF(1) has five subunits: alpha(3), beta(3), gamma(1), delta(1), epsilon(1). CF(0) has three main subunits: a, b and c.</text>
</comment>
<keyword evidence="5 10" id="KW-0375">Hydrogen ion transport</keyword>
<dbReference type="GO" id="GO:0005524">
    <property type="term" value="F:ATP binding"/>
    <property type="evidence" value="ECO:0007669"/>
    <property type="project" value="UniProtKB-UniRule"/>
</dbReference>
<evidence type="ECO:0000256" key="2">
    <source>
        <dbReference type="ARBA" id="ARBA00004170"/>
    </source>
</evidence>
<evidence type="ECO:0000256" key="4">
    <source>
        <dbReference type="ARBA" id="ARBA00022448"/>
    </source>
</evidence>
<evidence type="ECO:0000313" key="11">
    <source>
        <dbReference type="EMBL" id="OGY26170.1"/>
    </source>
</evidence>
<evidence type="ECO:0000256" key="5">
    <source>
        <dbReference type="ARBA" id="ARBA00022781"/>
    </source>
</evidence>
<keyword evidence="4 10" id="KW-0813">Transport</keyword>
<proteinExistence type="inferred from homology"/>
<gene>
    <name evidence="10" type="primary">atpG</name>
    <name evidence="11" type="ORF">A2Z24_00865</name>
</gene>
<dbReference type="AlphaFoldDB" id="A0A1G1WFD4"/>
<dbReference type="GO" id="GO:0046933">
    <property type="term" value="F:proton-transporting ATP synthase activity, rotational mechanism"/>
    <property type="evidence" value="ECO:0007669"/>
    <property type="project" value="UniProtKB-UniRule"/>
</dbReference>
<evidence type="ECO:0000313" key="12">
    <source>
        <dbReference type="Proteomes" id="UP000177588"/>
    </source>
</evidence>
<sequence>MATQREIRRRINSVQNTEKITHAMELVAAAKMKRAQNAASAGKPYSKLVNSTIRSIADRIHPETHPLLSRTKGDKSLVIFFSTDRGLAGSLNSNLVKELENLVGDLGFITLGKKGRNFIAKTGHELIADFPLSEKPDLADCRPIVSLITREFLEKKIDQVHVLYTEFGSTLKQTAIVRQLLPIIDEEVLAELAKEAEMLEKREPLFEPNPDTVLEAILPQYILMELYQILLEAKASEHSARMVAMKNATENAQELVEDLTLTYNGIRQEAITKEILDISTAAIALE</sequence>
<dbReference type="InterPro" id="IPR035968">
    <property type="entry name" value="ATP_synth_F1_ATPase_gsu"/>
</dbReference>
<keyword evidence="10" id="KW-1003">Cell membrane</keyword>
<dbReference type="GO" id="GO:0045259">
    <property type="term" value="C:proton-transporting ATP synthase complex"/>
    <property type="evidence" value="ECO:0007669"/>
    <property type="project" value="UniProtKB-KW"/>
</dbReference>
<evidence type="ECO:0000256" key="8">
    <source>
        <dbReference type="ARBA" id="ARBA00023196"/>
    </source>
</evidence>
<dbReference type="GO" id="GO:0005886">
    <property type="term" value="C:plasma membrane"/>
    <property type="evidence" value="ECO:0007669"/>
    <property type="project" value="UniProtKB-SubCell"/>
</dbReference>
<comment type="similarity">
    <text evidence="3 10">Belongs to the ATPase gamma chain family.</text>
</comment>
<dbReference type="STRING" id="1802597.A2Z24_00865"/>
<comment type="function">
    <text evidence="1 10">Produces ATP from ADP in the presence of a proton gradient across the membrane. The gamma chain is believed to be important in regulating ATPase activity and the flow of protons through the CF(0) complex.</text>
</comment>
<keyword evidence="9 10" id="KW-0066">ATP synthesis</keyword>
<comment type="subcellular location">
    <subcellularLocation>
        <location evidence="10">Cell membrane</location>
        <topology evidence="10">Peripheral membrane protein</topology>
    </subcellularLocation>
    <subcellularLocation>
        <location evidence="2">Membrane</location>
        <topology evidence="2">Peripheral membrane protein</topology>
    </subcellularLocation>
</comment>